<dbReference type="AlphaFoldDB" id="A0A6B0GSE8"/>
<feature type="transmembrane region" description="Helical" evidence="1">
    <location>
        <begin position="12"/>
        <end position="30"/>
    </location>
</feature>
<accession>A0A6B0GSE8</accession>
<reference evidence="2 3" key="1">
    <citation type="submission" date="2019-12" db="EMBL/GenBank/DDBJ databases">
        <title>Halocatena pleomorpha gen. nov. sp. nov., an extremely halophilic archaeon of family Halobacteriaceae isolated from saltpan soil.</title>
        <authorList>
            <person name="Pal Y."/>
            <person name="Verma A."/>
            <person name="Krishnamurthi S."/>
            <person name="Kumar P."/>
        </authorList>
    </citation>
    <scope>NUCLEOTIDE SEQUENCE [LARGE SCALE GENOMIC DNA]</scope>
    <source>
        <strain evidence="2 3">JCM 16495</strain>
    </source>
</reference>
<keyword evidence="1" id="KW-0812">Transmembrane</keyword>
<sequence>MSNPLQKPVVHYGMGLLSAAVLLFVAFQFLDGTARYVVVVMAALEVTVVPQILKRAGEQSEPKETA</sequence>
<dbReference type="RefSeq" id="WP_158205218.1">
    <property type="nucleotide sequence ID" value="NZ_WSZK01000023.1"/>
</dbReference>
<keyword evidence="1" id="KW-1133">Transmembrane helix</keyword>
<name>A0A6B0GSE8_9EURY</name>
<organism evidence="2 3">
    <name type="scientific">Halomarina oriensis</name>
    <dbReference type="NCBI Taxonomy" id="671145"/>
    <lineage>
        <taxon>Archaea</taxon>
        <taxon>Methanobacteriati</taxon>
        <taxon>Methanobacteriota</taxon>
        <taxon>Stenosarchaea group</taxon>
        <taxon>Halobacteria</taxon>
        <taxon>Halobacteriales</taxon>
        <taxon>Natronomonadaceae</taxon>
        <taxon>Halomarina</taxon>
    </lineage>
</organism>
<proteinExistence type="predicted"/>
<evidence type="ECO:0000313" key="3">
    <source>
        <dbReference type="Proteomes" id="UP000451471"/>
    </source>
</evidence>
<evidence type="ECO:0000313" key="2">
    <source>
        <dbReference type="EMBL" id="MWG35553.1"/>
    </source>
</evidence>
<gene>
    <name evidence="2" type="ORF">GQS65_13835</name>
</gene>
<protein>
    <submittedName>
        <fullName evidence="2">Uncharacterized protein</fullName>
    </submittedName>
</protein>
<comment type="caution">
    <text evidence="2">The sequence shown here is derived from an EMBL/GenBank/DDBJ whole genome shotgun (WGS) entry which is preliminary data.</text>
</comment>
<keyword evidence="1" id="KW-0472">Membrane</keyword>
<keyword evidence="3" id="KW-1185">Reference proteome</keyword>
<dbReference type="Proteomes" id="UP000451471">
    <property type="component" value="Unassembled WGS sequence"/>
</dbReference>
<dbReference type="EMBL" id="WSZK01000023">
    <property type="protein sequence ID" value="MWG35553.1"/>
    <property type="molecule type" value="Genomic_DNA"/>
</dbReference>
<evidence type="ECO:0000256" key="1">
    <source>
        <dbReference type="SAM" id="Phobius"/>
    </source>
</evidence>